<dbReference type="InterPro" id="IPR039739">
    <property type="entry name" value="MAG2/RNF10"/>
</dbReference>
<dbReference type="GO" id="GO:0008270">
    <property type="term" value="F:zinc ion binding"/>
    <property type="evidence" value="ECO:0007669"/>
    <property type="project" value="UniProtKB-KW"/>
</dbReference>
<dbReference type="PROSITE" id="PS50089">
    <property type="entry name" value="ZF_RING_2"/>
    <property type="match status" value="1"/>
</dbReference>
<name>A0A507QWJ6_MONPU</name>
<feature type="compositionally biased region" description="Basic and acidic residues" evidence="7">
    <location>
        <begin position="577"/>
        <end position="603"/>
    </location>
</feature>
<feature type="compositionally biased region" description="Polar residues" evidence="7">
    <location>
        <begin position="739"/>
        <end position="748"/>
    </location>
</feature>
<dbReference type="FunFam" id="3.30.40.10:FF:000512">
    <property type="entry name" value="RING finger domain protein"/>
    <property type="match status" value="1"/>
</dbReference>
<dbReference type="PROSITE" id="PS00518">
    <property type="entry name" value="ZF_RING_1"/>
    <property type="match status" value="1"/>
</dbReference>
<feature type="region of interest" description="Disordered" evidence="7">
    <location>
        <begin position="717"/>
        <end position="748"/>
    </location>
</feature>
<reference evidence="9 10" key="1">
    <citation type="submission" date="2019-06" db="EMBL/GenBank/DDBJ databases">
        <title>Wine fermentation using esterase from Monascus purpureus.</title>
        <authorList>
            <person name="Geng C."/>
            <person name="Zhang Y."/>
        </authorList>
    </citation>
    <scope>NUCLEOTIDE SEQUENCE [LARGE SCALE GENOMIC DNA]</scope>
    <source>
        <strain evidence="9">HQ1</strain>
    </source>
</reference>
<evidence type="ECO:0000256" key="1">
    <source>
        <dbReference type="ARBA" id="ARBA00004496"/>
    </source>
</evidence>
<accession>A0A507QWJ6</accession>
<sequence>MSSNSGQISTSSKAVNIPNSSSSATFHSTPSPIDSGYQRRPGGSGSFGAGLTSRSTPSARNNQGRKNQHKRQRPRPLDDVEYSETAVMRSANSRKGQRSITHLMNFALPPRPQYHPPSRSHRQYASWGLGSGYHAMDKARYVHANYRFIVNPMRNYHAQAANADVHLDWDSVLQVLVSAQTQSASCPICLSIPVAPRMARCGHIFCLPCLIRYMHSTDDENSVPGKKARCQKCPICWDTIYISETRPVRWFSGQEGDLPVEGGDVVLRLVKREPGSTLGLPRDGAEDLDPDEDIPWYHAAEVSDYARIMKGGEDYMTSQYDGEINDLRRQEFEDEVLFGDDTTWIHKAIAAITDAKEKVKGIGNPPDVSQKPAPKKPLREPIVFDAPPDDVAPMYSLQHAAKSGKASSTELTPQSSHGSVSSGGQLTPGSSDELGHLSEGVGNIQLHSNLNTKSKQRDPGTANTGLAPEQPKGPQGSHTSDQPYYFYQALPQFYLSSLDIRILKAAFGDYSLFPATILPRVERISTGHVVDDELRKRVKYLGHLPQGCEVNFLECDWRDVVVPEVLEQFRVEIERRRRRNREKEAREEKDRIRAEKEEEEKRWAAARRKRSSFGASSAEPPFTDSDFLPLSGGTTSNDLPLVYGEPSSASLMQQPSSQFGALASPSTSPPGPRTVWGTTAVTPLSQESGSQKVVHNDGWLQGWEEELLAQRESDLIAQSSADGNNTGGARKKKNKKITLMSTNIQRGA</sequence>
<keyword evidence="5" id="KW-0862">Zinc</keyword>
<feature type="domain" description="RING-type" evidence="8">
    <location>
        <begin position="186"/>
        <end position="236"/>
    </location>
</feature>
<dbReference type="EMBL" id="VIFY01000037">
    <property type="protein sequence ID" value="TQB73975.1"/>
    <property type="molecule type" value="Genomic_DNA"/>
</dbReference>
<evidence type="ECO:0000313" key="9">
    <source>
        <dbReference type="EMBL" id="TQB73975.1"/>
    </source>
</evidence>
<dbReference type="GO" id="GO:0005737">
    <property type="term" value="C:cytoplasm"/>
    <property type="evidence" value="ECO:0007669"/>
    <property type="project" value="UniProtKB-SubCell"/>
</dbReference>
<gene>
    <name evidence="9" type="ORF">MPDQ_005306</name>
</gene>
<dbReference type="InterPro" id="IPR018957">
    <property type="entry name" value="Znf_C3HC4_RING-type"/>
</dbReference>
<dbReference type="SMART" id="SM00184">
    <property type="entry name" value="RING"/>
    <property type="match status" value="1"/>
</dbReference>
<protein>
    <recommendedName>
        <fullName evidence="8">RING-type domain-containing protein</fullName>
    </recommendedName>
</protein>
<dbReference type="InterPro" id="IPR001841">
    <property type="entry name" value="Znf_RING"/>
</dbReference>
<dbReference type="STRING" id="5098.A0A507QWJ6"/>
<feature type="compositionally biased region" description="Polar residues" evidence="7">
    <location>
        <begin position="1"/>
        <end position="19"/>
    </location>
</feature>
<dbReference type="Pfam" id="PF00097">
    <property type="entry name" value="zf-C3HC4"/>
    <property type="match status" value="1"/>
</dbReference>
<dbReference type="InterPro" id="IPR017907">
    <property type="entry name" value="Znf_RING_CS"/>
</dbReference>
<evidence type="ECO:0000256" key="4">
    <source>
        <dbReference type="ARBA" id="ARBA00022771"/>
    </source>
</evidence>
<dbReference type="GO" id="GO:0045944">
    <property type="term" value="P:positive regulation of transcription by RNA polymerase II"/>
    <property type="evidence" value="ECO:0007669"/>
    <property type="project" value="TreeGrafter"/>
</dbReference>
<evidence type="ECO:0000313" key="10">
    <source>
        <dbReference type="Proteomes" id="UP000319663"/>
    </source>
</evidence>
<feature type="region of interest" description="Disordered" evidence="7">
    <location>
        <begin position="577"/>
        <end position="671"/>
    </location>
</feature>
<evidence type="ECO:0000259" key="8">
    <source>
        <dbReference type="PROSITE" id="PS50089"/>
    </source>
</evidence>
<dbReference type="CDD" id="cd16536">
    <property type="entry name" value="RING-HC_RNF10"/>
    <property type="match status" value="1"/>
</dbReference>
<keyword evidence="3" id="KW-0479">Metal-binding</keyword>
<dbReference type="PANTHER" id="PTHR12983:SF9">
    <property type="entry name" value="E3 UBIQUITIN-PROTEIN LIGASE RNF10"/>
    <property type="match status" value="1"/>
</dbReference>
<keyword evidence="10" id="KW-1185">Reference proteome</keyword>
<evidence type="ECO:0000256" key="5">
    <source>
        <dbReference type="ARBA" id="ARBA00022833"/>
    </source>
</evidence>
<dbReference type="AlphaFoldDB" id="A0A507QWJ6"/>
<evidence type="ECO:0000256" key="6">
    <source>
        <dbReference type="PROSITE-ProRule" id="PRU00175"/>
    </source>
</evidence>
<feature type="compositionally biased region" description="Low complexity" evidence="7">
    <location>
        <begin position="20"/>
        <end position="32"/>
    </location>
</feature>
<organism evidence="9 10">
    <name type="scientific">Monascus purpureus</name>
    <name type="common">Red mold</name>
    <name type="synonym">Monascus anka</name>
    <dbReference type="NCBI Taxonomy" id="5098"/>
    <lineage>
        <taxon>Eukaryota</taxon>
        <taxon>Fungi</taxon>
        <taxon>Dikarya</taxon>
        <taxon>Ascomycota</taxon>
        <taxon>Pezizomycotina</taxon>
        <taxon>Eurotiomycetes</taxon>
        <taxon>Eurotiomycetidae</taxon>
        <taxon>Eurotiales</taxon>
        <taxon>Aspergillaceae</taxon>
        <taxon>Monascus</taxon>
    </lineage>
</organism>
<dbReference type="Proteomes" id="UP000319663">
    <property type="component" value="Unassembled WGS sequence"/>
</dbReference>
<dbReference type="Gene3D" id="3.30.40.10">
    <property type="entry name" value="Zinc/RING finger domain, C3HC4 (zinc finger)"/>
    <property type="match status" value="1"/>
</dbReference>
<comment type="subcellular location">
    <subcellularLocation>
        <location evidence="1">Cytoplasm</location>
    </subcellularLocation>
</comment>
<dbReference type="InterPro" id="IPR013083">
    <property type="entry name" value="Znf_RING/FYVE/PHD"/>
</dbReference>
<feature type="compositionally biased region" description="Low complexity" evidence="7">
    <location>
        <begin position="415"/>
        <end position="424"/>
    </location>
</feature>
<evidence type="ECO:0000256" key="7">
    <source>
        <dbReference type="SAM" id="MobiDB-lite"/>
    </source>
</evidence>
<keyword evidence="2" id="KW-0963">Cytoplasm</keyword>
<dbReference type="GO" id="GO:0000976">
    <property type="term" value="F:transcription cis-regulatory region binding"/>
    <property type="evidence" value="ECO:0007669"/>
    <property type="project" value="TreeGrafter"/>
</dbReference>
<feature type="region of interest" description="Disordered" evidence="7">
    <location>
        <begin position="1"/>
        <end position="96"/>
    </location>
</feature>
<evidence type="ECO:0000256" key="3">
    <source>
        <dbReference type="ARBA" id="ARBA00022723"/>
    </source>
</evidence>
<feature type="compositionally biased region" description="Polar residues" evidence="7">
    <location>
        <begin position="52"/>
        <end position="65"/>
    </location>
</feature>
<proteinExistence type="predicted"/>
<evidence type="ECO:0000256" key="2">
    <source>
        <dbReference type="ARBA" id="ARBA00022490"/>
    </source>
</evidence>
<feature type="compositionally biased region" description="Polar residues" evidence="7">
    <location>
        <begin position="405"/>
        <end position="414"/>
    </location>
</feature>
<comment type="caution">
    <text evidence="9">The sequence shown here is derived from an EMBL/GenBank/DDBJ whole genome shotgun (WGS) entry which is preliminary data.</text>
</comment>
<dbReference type="PANTHER" id="PTHR12983">
    <property type="entry name" value="RING FINGER 10 FAMILY MEMBER"/>
    <property type="match status" value="1"/>
</dbReference>
<dbReference type="SUPFAM" id="SSF57850">
    <property type="entry name" value="RING/U-box"/>
    <property type="match status" value="1"/>
</dbReference>
<feature type="region of interest" description="Disordered" evidence="7">
    <location>
        <begin position="359"/>
        <end position="480"/>
    </location>
</feature>
<dbReference type="OrthoDB" id="302966at2759"/>
<keyword evidence="4 6" id="KW-0863">Zinc-finger</keyword>
<feature type="compositionally biased region" description="Polar residues" evidence="7">
    <location>
        <begin position="647"/>
        <end position="659"/>
    </location>
</feature>